<dbReference type="GO" id="GO:0006811">
    <property type="term" value="P:monoatomic ion transport"/>
    <property type="evidence" value="ECO:0007669"/>
    <property type="project" value="UniProtKB-KW"/>
</dbReference>
<feature type="transmembrane region" description="Helical" evidence="12">
    <location>
        <begin position="466"/>
        <end position="489"/>
    </location>
</feature>
<proteinExistence type="inferred from homology"/>
<accession>A0A544U9F8</accession>
<protein>
    <submittedName>
        <fullName evidence="13">Cation acetate symporter</fullName>
    </submittedName>
</protein>
<feature type="transmembrane region" description="Helical" evidence="12">
    <location>
        <begin position="74"/>
        <end position="95"/>
    </location>
</feature>
<evidence type="ECO:0000256" key="5">
    <source>
        <dbReference type="ARBA" id="ARBA00022692"/>
    </source>
</evidence>
<sequence>MGWDIILLFVLMSIGVLFITYYASKKTKTAGSFYTAGGGLTARQNGLALAGDFMSASTFLGLIGAFSLTGYDGFFLMYGALVSFLVILFLVAEPLRNLGKYTLGDMITARFKFKQVRGVTAFNTIIISVFYMLAQLVAAGALFKLLLGIPYNISVLIVGVAMLAFVLFGGMTATSWVQIIKAVLLVGGTFILFVMVMWKFNFNFIGIFTDMKTATPFGIDFLNPGLKYKNGWDAASLTLGLILGTAGLPHVLVRFLTVPNAQVARKSVVWLMWIMGMFHIMVIFLGFGAAKLVGTSSIIEANPAGNMAAPLLAKYIGGDFMFAFISAVSFATILAVVAGIVVTGATAFSHDFYNEILKDGKATEKQQMFMVRLASIVITAIAIAVSLFLQNFNVAFVASIALTLAASSNLPVILLTIFWRKFNKTGAIFGMLIGLISTIGLVMLSPNVWNPEPGVALFTGKPIFPLASPGILSIPLGFLGCYIGTLIGASKSKNVEDNFSEIIVKANIGNDVKGVANH</sequence>
<dbReference type="GO" id="GO:0015123">
    <property type="term" value="F:acetate transmembrane transporter activity"/>
    <property type="evidence" value="ECO:0007669"/>
    <property type="project" value="TreeGrafter"/>
</dbReference>
<keyword evidence="8" id="KW-0915">Sodium</keyword>
<keyword evidence="6" id="KW-0769">Symport</keyword>
<evidence type="ECO:0000256" key="4">
    <source>
        <dbReference type="ARBA" id="ARBA00022475"/>
    </source>
</evidence>
<feature type="transmembrane region" description="Helical" evidence="12">
    <location>
        <begin position="395"/>
        <end position="419"/>
    </location>
</feature>
<keyword evidence="7 12" id="KW-1133">Transmembrane helix</keyword>
<comment type="similarity">
    <text evidence="2 11">Belongs to the sodium:solute symporter (SSF) (TC 2.A.21) family.</text>
</comment>
<dbReference type="Proteomes" id="UP000317944">
    <property type="component" value="Unassembled WGS sequence"/>
</dbReference>
<dbReference type="NCBIfam" id="TIGR00813">
    <property type="entry name" value="sss"/>
    <property type="match status" value="1"/>
</dbReference>
<evidence type="ECO:0000256" key="12">
    <source>
        <dbReference type="SAM" id="Phobius"/>
    </source>
</evidence>
<feature type="transmembrane region" description="Helical" evidence="12">
    <location>
        <begin position="320"/>
        <end position="348"/>
    </location>
</feature>
<evidence type="ECO:0000256" key="10">
    <source>
        <dbReference type="ARBA" id="ARBA00023136"/>
    </source>
</evidence>
<feature type="transmembrane region" description="Helical" evidence="12">
    <location>
        <begin position="116"/>
        <end position="143"/>
    </location>
</feature>
<keyword evidence="4" id="KW-1003">Cell membrane</keyword>
<feature type="transmembrane region" description="Helical" evidence="12">
    <location>
        <begin position="149"/>
        <end position="170"/>
    </location>
</feature>
<dbReference type="PANTHER" id="PTHR48086">
    <property type="entry name" value="SODIUM/PROLINE SYMPORTER-RELATED"/>
    <property type="match status" value="1"/>
</dbReference>
<dbReference type="InterPro" id="IPR018212">
    <property type="entry name" value="Na/solute_symporter_CS"/>
</dbReference>
<evidence type="ECO:0000313" key="13">
    <source>
        <dbReference type="EMBL" id="TQR28751.1"/>
    </source>
</evidence>
<dbReference type="GO" id="GO:0006847">
    <property type="term" value="P:plasma membrane acetate transport"/>
    <property type="evidence" value="ECO:0007669"/>
    <property type="project" value="TreeGrafter"/>
</dbReference>
<dbReference type="PANTHER" id="PTHR48086:SF6">
    <property type="entry name" value="CATION_ACETATE SYMPORTER ACTP"/>
    <property type="match status" value="1"/>
</dbReference>
<dbReference type="AlphaFoldDB" id="A0A544U9F8"/>
<feature type="transmembrane region" description="Helical" evidence="12">
    <location>
        <begin position="369"/>
        <end position="389"/>
    </location>
</feature>
<feature type="transmembrane region" description="Helical" evidence="12">
    <location>
        <begin position="426"/>
        <end position="446"/>
    </location>
</feature>
<evidence type="ECO:0000256" key="11">
    <source>
        <dbReference type="RuleBase" id="RU362091"/>
    </source>
</evidence>
<feature type="transmembrane region" description="Helical" evidence="12">
    <location>
        <begin position="182"/>
        <end position="200"/>
    </location>
</feature>
<evidence type="ECO:0000256" key="7">
    <source>
        <dbReference type="ARBA" id="ARBA00022989"/>
    </source>
</evidence>
<dbReference type="InterPro" id="IPR038377">
    <property type="entry name" value="Na/Glc_symporter_sf"/>
</dbReference>
<dbReference type="GO" id="GO:0015293">
    <property type="term" value="F:symporter activity"/>
    <property type="evidence" value="ECO:0007669"/>
    <property type="project" value="UniProtKB-KW"/>
</dbReference>
<dbReference type="PROSITE" id="PS50283">
    <property type="entry name" value="NA_SOLUT_SYMP_3"/>
    <property type="match status" value="1"/>
</dbReference>
<dbReference type="OrthoDB" id="9814523at2"/>
<dbReference type="EMBL" id="SADV01000024">
    <property type="protein sequence ID" value="TQR28751.1"/>
    <property type="molecule type" value="Genomic_DNA"/>
</dbReference>
<evidence type="ECO:0000256" key="8">
    <source>
        <dbReference type="ARBA" id="ARBA00023053"/>
    </source>
</evidence>
<keyword evidence="3" id="KW-0813">Transport</keyword>
<organism evidence="13 14">
    <name type="scientific">Lysinibacillus sphaericus</name>
    <name type="common">Bacillus sphaericus</name>
    <dbReference type="NCBI Taxonomy" id="1421"/>
    <lineage>
        <taxon>Bacteria</taxon>
        <taxon>Bacillati</taxon>
        <taxon>Bacillota</taxon>
        <taxon>Bacilli</taxon>
        <taxon>Bacillales</taxon>
        <taxon>Bacillaceae</taxon>
        <taxon>Lysinibacillus</taxon>
    </lineage>
</organism>
<gene>
    <name evidence="13" type="ORF">C7Y47_20215</name>
</gene>
<evidence type="ECO:0000256" key="6">
    <source>
        <dbReference type="ARBA" id="ARBA00022847"/>
    </source>
</evidence>
<dbReference type="Gene3D" id="1.20.1730.10">
    <property type="entry name" value="Sodium/glucose cotransporter"/>
    <property type="match status" value="1"/>
</dbReference>
<dbReference type="RefSeq" id="WP_142510389.1">
    <property type="nucleotide sequence ID" value="NZ_SADV01000024.1"/>
</dbReference>
<dbReference type="InterPro" id="IPR050277">
    <property type="entry name" value="Sodium:Solute_Symporter"/>
</dbReference>
<evidence type="ECO:0000256" key="2">
    <source>
        <dbReference type="ARBA" id="ARBA00006434"/>
    </source>
</evidence>
<dbReference type="CDD" id="cd11480">
    <property type="entry name" value="SLC5sbd_u4"/>
    <property type="match status" value="1"/>
</dbReference>
<dbReference type="PROSITE" id="PS00457">
    <property type="entry name" value="NA_SOLUT_SYMP_2"/>
    <property type="match status" value="1"/>
</dbReference>
<evidence type="ECO:0000256" key="1">
    <source>
        <dbReference type="ARBA" id="ARBA00004651"/>
    </source>
</evidence>
<evidence type="ECO:0000256" key="9">
    <source>
        <dbReference type="ARBA" id="ARBA00023065"/>
    </source>
</evidence>
<dbReference type="InterPro" id="IPR001734">
    <property type="entry name" value="Na/solute_symporter"/>
</dbReference>
<feature type="transmembrane region" description="Helical" evidence="12">
    <location>
        <begin position="234"/>
        <end position="256"/>
    </location>
</feature>
<comment type="caution">
    <text evidence="13">The sequence shown here is derived from an EMBL/GenBank/DDBJ whole genome shotgun (WGS) entry which is preliminary data.</text>
</comment>
<feature type="transmembrane region" description="Helical" evidence="12">
    <location>
        <begin position="268"/>
        <end position="290"/>
    </location>
</feature>
<keyword evidence="5 12" id="KW-0812">Transmembrane</keyword>
<dbReference type="Pfam" id="PF00474">
    <property type="entry name" value="SSF"/>
    <property type="match status" value="1"/>
</dbReference>
<reference evidence="13 14" key="1">
    <citation type="submission" date="2018-03" db="EMBL/GenBank/DDBJ databases">
        <title>Aerobic endospore-forming bacteria genome sequencing and assembly.</title>
        <authorList>
            <person name="Cavalcante D.A."/>
            <person name="Driks A."/>
            <person name="Putonti C."/>
            <person name="De-Souza M.T."/>
        </authorList>
    </citation>
    <scope>NUCLEOTIDE SEQUENCE [LARGE SCALE GENOMIC DNA]</scope>
    <source>
        <strain evidence="13 14">SDF0037</strain>
    </source>
</reference>
<dbReference type="GO" id="GO:0005886">
    <property type="term" value="C:plasma membrane"/>
    <property type="evidence" value="ECO:0007669"/>
    <property type="project" value="UniProtKB-SubCell"/>
</dbReference>
<keyword evidence="9" id="KW-0406">Ion transport</keyword>
<evidence type="ECO:0000256" key="3">
    <source>
        <dbReference type="ARBA" id="ARBA00022448"/>
    </source>
</evidence>
<feature type="transmembrane region" description="Helical" evidence="12">
    <location>
        <begin position="6"/>
        <end position="24"/>
    </location>
</feature>
<evidence type="ECO:0000313" key="14">
    <source>
        <dbReference type="Proteomes" id="UP000317944"/>
    </source>
</evidence>
<feature type="transmembrane region" description="Helical" evidence="12">
    <location>
        <begin position="45"/>
        <end position="68"/>
    </location>
</feature>
<keyword evidence="10 12" id="KW-0472">Membrane</keyword>
<comment type="subcellular location">
    <subcellularLocation>
        <location evidence="1">Cell membrane</location>
        <topology evidence="1">Multi-pass membrane protein</topology>
    </subcellularLocation>
</comment>
<name>A0A544U9F8_LYSSH</name>